<protein>
    <submittedName>
        <fullName evidence="1">Uncharacterized protein</fullName>
    </submittedName>
</protein>
<name>A0ABZ2BYW4_9RHOB</name>
<gene>
    <name evidence="1" type="ORF">ROLI_029940</name>
</gene>
<accession>A0ABZ2BYW4</accession>
<organism evidence="1 2">
    <name type="scientific">Roseobacter fucihabitans</name>
    <dbReference type="NCBI Taxonomy" id="1537242"/>
    <lineage>
        <taxon>Bacteria</taxon>
        <taxon>Pseudomonadati</taxon>
        <taxon>Pseudomonadota</taxon>
        <taxon>Alphaproteobacteria</taxon>
        <taxon>Rhodobacterales</taxon>
        <taxon>Roseobacteraceae</taxon>
        <taxon>Roseobacter</taxon>
    </lineage>
</organism>
<sequence>MLNMFDNSRPNPDAITRVKAQFTEAFELPEDTMLSLAELRCHEPDCPPIGTVIVARAQGSGMREWRIGKPIAEITEADIAPLTGD</sequence>
<proteinExistence type="predicted"/>
<reference evidence="2" key="1">
    <citation type="submission" date="2024-01" db="EMBL/GenBank/DDBJ databases">
        <title>Roseobacter fucihabitans sp. nov., isolated from the brown alga Fucus spiralis.</title>
        <authorList>
            <person name="Hahnke S."/>
            <person name="Berger M."/>
            <person name="Schlingloff A."/>
            <person name="Athale I."/>
            <person name="Neumann-Schaal M."/>
            <person name="Adenaya A."/>
            <person name="Poehlein A."/>
            <person name="Daniel R."/>
            <person name="Pertersen J."/>
            <person name="Brinkhoff T."/>
        </authorList>
    </citation>
    <scope>NUCLEOTIDE SEQUENCE [LARGE SCALE GENOMIC DNA]</scope>
    <source>
        <strain evidence="2">B14</strain>
    </source>
</reference>
<evidence type="ECO:0000313" key="1">
    <source>
        <dbReference type="EMBL" id="WVX49899.1"/>
    </source>
</evidence>
<dbReference type="Proteomes" id="UP001318682">
    <property type="component" value="Chromosome"/>
</dbReference>
<evidence type="ECO:0000313" key="2">
    <source>
        <dbReference type="Proteomes" id="UP001318682"/>
    </source>
</evidence>
<dbReference type="EMBL" id="CP143423">
    <property type="protein sequence ID" value="WVX49899.1"/>
    <property type="molecule type" value="Genomic_DNA"/>
</dbReference>
<keyword evidence="2" id="KW-1185">Reference proteome</keyword>